<evidence type="ECO:0000313" key="3">
    <source>
        <dbReference type="Proteomes" id="UP000664122"/>
    </source>
</evidence>
<gene>
    <name evidence="2" type="ORF">J1C48_18000</name>
</gene>
<keyword evidence="1" id="KW-0472">Membrane</keyword>
<evidence type="ECO:0000256" key="1">
    <source>
        <dbReference type="SAM" id="Phobius"/>
    </source>
</evidence>
<dbReference type="EMBL" id="JAFMPP010000022">
    <property type="protein sequence ID" value="MBO0664471.1"/>
    <property type="molecule type" value="Genomic_DNA"/>
</dbReference>
<name>A0A939G166_9HYPH</name>
<keyword evidence="1" id="KW-1133">Transmembrane helix</keyword>
<dbReference type="RefSeq" id="WP_207259384.1">
    <property type="nucleotide sequence ID" value="NZ_JAFMPP010000022.1"/>
</dbReference>
<organism evidence="2 3">
    <name type="scientific">Jiella flava</name>
    <dbReference type="NCBI Taxonomy" id="2816857"/>
    <lineage>
        <taxon>Bacteria</taxon>
        <taxon>Pseudomonadati</taxon>
        <taxon>Pseudomonadota</taxon>
        <taxon>Alphaproteobacteria</taxon>
        <taxon>Hyphomicrobiales</taxon>
        <taxon>Aurantimonadaceae</taxon>
        <taxon>Jiella</taxon>
    </lineage>
</organism>
<reference evidence="2" key="1">
    <citation type="submission" date="2021-03" db="EMBL/GenBank/DDBJ databases">
        <title>Whole genome sequence of Jiella sp. CQZ9-1.</title>
        <authorList>
            <person name="Tuo L."/>
        </authorList>
    </citation>
    <scope>NUCLEOTIDE SEQUENCE</scope>
    <source>
        <strain evidence="2">CQZ9-1</strain>
    </source>
</reference>
<dbReference type="Proteomes" id="UP000664122">
    <property type="component" value="Unassembled WGS sequence"/>
</dbReference>
<accession>A0A939G166</accession>
<feature type="transmembrane region" description="Helical" evidence="1">
    <location>
        <begin position="54"/>
        <end position="74"/>
    </location>
</feature>
<sequence length="138" mass="14978">MSTLMLAHTKPLPHQFVLLISGRHSDNYDQREEKRGTQIEAAFRNRLEIAMSRPMLCGLVVAAAIAAFAAPAGLNQPLIVRVVTIGEKTGPAFYSLVEQGYRFIGAQPMQVPIAEALKEPHEAAPARASIMTAEAVNN</sequence>
<keyword evidence="1" id="KW-0812">Transmembrane</keyword>
<dbReference type="AlphaFoldDB" id="A0A939G166"/>
<comment type="caution">
    <text evidence="2">The sequence shown here is derived from an EMBL/GenBank/DDBJ whole genome shotgun (WGS) entry which is preliminary data.</text>
</comment>
<protein>
    <submittedName>
        <fullName evidence="2">Uncharacterized protein</fullName>
    </submittedName>
</protein>
<evidence type="ECO:0000313" key="2">
    <source>
        <dbReference type="EMBL" id="MBO0664471.1"/>
    </source>
</evidence>
<keyword evidence="3" id="KW-1185">Reference proteome</keyword>
<proteinExistence type="predicted"/>